<dbReference type="Pfam" id="PF08402">
    <property type="entry name" value="TOBE_2"/>
    <property type="match status" value="1"/>
</dbReference>
<dbReference type="PANTHER" id="PTHR43875:SF1">
    <property type="entry name" value="OSMOPROTECTIVE COMPOUNDS UPTAKE ATP-BINDING PROTEIN GGTA"/>
    <property type="match status" value="1"/>
</dbReference>
<dbReference type="SUPFAM" id="SSF50331">
    <property type="entry name" value="MOP-like"/>
    <property type="match status" value="1"/>
</dbReference>
<dbReference type="InterPro" id="IPR003593">
    <property type="entry name" value="AAA+_ATPase"/>
</dbReference>
<dbReference type="InterPro" id="IPR003439">
    <property type="entry name" value="ABC_transporter-like_ATP-bd"/>
</dbReference>
<dbReference type="GO" id="GO:0005524">
    <property type="term" value="F:ATP binding"/>
    <property type="evidence" value="ECO:0007669"/>
    <property type="project" value="UniProtKB-KW"/>
</dbReference>
<dbReference type="Pfam" id="PF00005">
    <property type="entry name" value="ABC_tran"/>
    <property type="match status" value="1"/>
</dbReference>
<dbReference type="KEGG" id="hadh:FRZ61_28540"/>
<accession>A0A5J6N2W1</accession>
<dbReference type="InterPro" id="IPR027417">
    <property type="entry name" value="P-loop_NTPase"/>
</dbReference>
<evidence type="ECO:0000256" key="1">
    <source>
        <dbReference type="ARBA" id="ARBA00005417"/>
    </source>
</evidence>
<dbReference type="PROSITE" id="PS00211">
    <property type="entry name" value="ABC_TRANSPORTER_1"/>
    <property type="match status" value="1"/>
</dbReference>
<reference evidence="6 7" key="1">
    <citation type="submission" date="2019-08" db="EMBL/GenBank/DDBJ databases">
        <title>Hyperibacter terrae gen. nov., sp. nov. and Hyperibacter viscosus sp. nov., two new members in the family Rhodospirillaceae isolated from the rhizosphere of Hypericum perforatum.</title>
        <authorList>
            <person name="Noviana Z."/>
        </authorList>
    </citation>
    <scope>NUCLEOTIDE SEQUENCE [LARGE SCALE GENOMIC DNA]</scope>
    <source>
        <strain evidence="6 7">R5959</strain>
    </source>
</reference>
<dbReference type="GO" id="GO:0140359">
    <property type="term" value="F:ABC-type transporter activity"/>
    <property type="evidence" value="ECO:0007669"/>
    <property type="project" value="UniProtKB-ARBA"/>
</dbReference>
<dbReference type="Gene3D" id="3.40.50.300">
    <property type="entry name" value="P-loop containing nucleotide triphosphate hydrolases"/>
    <property type="match status" value="1"/>
</dbReference>
<comment type="similarity">
    <text evidence="1">Belongs to the ABC transporter superfamily.</text>
</comment>
<dbReference type="InterPro" id="IPR017871">
    <property type="entry name" value="ABC_transporter-like_CS"/>
</dbReference>
<sequence length="368" mass="40037">MTMAEIEFVNVSKSYGKTVAVKDLSFRIADNEFFCFFGPPSSGKTTILRLILGLETPDQGEIRIGGKEVTLLPPAARNVAMVFQNLALFPHMTARENIRFPLVERKVAPAVAEARLAAVAEKLHIGHILHKLPAHLSGGERQRVAIARALVVEPNAYLMDDPISALDARLREETRVELKRIQAELGRTLVYVTHDQEEAMSVADRMAVLEQGEIRQLGSPRDVYMTPASRYVARLVGSPPINLIPGRMDPAQSLFRADGGDLRVTLANRAQAGNGAVELGVRPEDVRIVSPDRADAAHAEVYELQPLGGFTIVDVNYGGLILRALVQGQTALRLGERIGITLDPARIHLFSGEDGRAFVHGAPTNAAA</sequence>
<dbReference type="InterPro" id="IPR013611">
    <property type="entry name" value="Transp-assoc_OB_typ2"/>
</dbReference>
<dbReference type="GO" id="GO:0055052">
    <property type="term" value="C:ATP-binding cassette (ABC) transporter complex, substrate-binding subunit-containing"/>
    <property type="evidence" value="ECO:0007669"/>
    <property type="project" value="TreeGrafter"/>
</dbReference>
<evidence type="ECO:0000313" key="7">
    <source>
        <dbReference type="Proteomes" id="UP000325797"/>
    </source>
</evidence>
<evidence type="ECO:0000313" key="6">
    <source>
        <dbReference type="EMBL" id="QEX22920.1"/>
    </source>
</evidence>
<gene>
    <name evidence="6" type="ORF">FRZ61_28540</name>
</gene>
<name>A0A5J6N2W1_9PROT</name>
<protein>
    <submittedName>
        <fullName evidence="6">Sugar ABC transporter ATP-binding protein</fullName>
    </submittedName>
</protein>
<dbReference type="GO" id="GO:0016887">
    <property type="term" value="F:ATP hydrolysis activity"/>
    <property type="evidence" value="ECO:0007669"/>
    <property type="project" value="InterPro"/>
</dbReference>
<dbReference type="PANTHER" id="PTHR43875">
    <property type="entry name" value="MALTODEXTRIN IMPORT ATP-BINDING PROTEIN MSMX"/>
    <property type="match status" value="1"/>
</dbReference>
<dbReference type="PROSITE" id="PS50893">
    <property type="entry name" value="ABC_TRANSPORTER_2"/>
    <property type="match status" value="1"/>
</dbReference>
<dbReference type="EMBL" id="CP042582">
    <property type="protein sequence ID" value="QEX22920.1"/>
    <property type="molecule type" value="Genomic_DNA"/>
</dbReference>
<dbReference type="Proteomes" id="UP000325797">
    <property type="component" value="Chromosome"/>
</dbReference>
<organism evidence="6 7">
    <name type="scientific">Hypericibacter adhaerens</name>
    <dbReference type="NCBI Taxonomy" id="2602016"/>
    <lineage>
        <taxon>Bacteria</taxon>
        <taxon>Pseudomonadati</taxon>
        <taxon>Pseudomonadota</taxon>
        <taxon>Alphaproteobacteria</taxon>
        <taxon>Rhodospirillales</taxon>
        <taxon>Dongiaceae</taxon>
        <taxon>Hypericibacter</taxon>
    </lineage>
</organism>
<dbReference type="InterPro" id="IPR008995">
    <property type="entry name" value="Mo/tungstate-bd_C_term_dom"/>
</dbReference>
<proteinExistence type="inferred from homology"/>
<dbReference type="Gene3D" id="2.40.50.100">
    <property type="match status" value="1"/>
</dbReference>
<dbReference type="FunFam" id="3.40.50.300:FF:000042">
    <property type="entry name" value="Maltose/maltodextrin ABC transporter, ATP-binding protein"/>
    <property type="match status" value="1"/>
</dbReference>
<evidence type="ECO:0000256" key="2">
    <source>
        <dbReference type="ARBA" id="ARBA00022448"/>
    </source>
</evidence>
<dbReference type="SMART" id="SM00382">
    <property type="entry name" value="AAA"/>
    <property type="match status" value="1"/>
</dbReference>
<dbReference type="SUPFAM" id="SSF52540">
    <property type="entry name" value="P-loop containing nucleoside triphosphate hydrolases"/>
    <property type="match status" value="1"/>
</dbReference>
<keyword evidence="2" id="KW-0813">Transport</keyword>
<keyword evidence="4 6" id="KW-0067">ATP-binding</keyword>
<evidence type="ECO:0000256" key="3">
    <source>
        <dbReference type="ARBA" id="ARBA00022741"/>
    </source>
</evidence>
<evidence type="ECO:0000256" key="4">
    <source>
        <dbReference type="ARBA" id="ARBA00022840"/>
    </source>
</evidence>
<dbReference type="InterPro" id="IPR012340">
    <property type="entry name" value="NA-bd_OB-fold"/>
</dbReference>
<keyword evidence="3" id="KW-0547">Nucleotide-binding</keyword>
<dbReference type="Gene3D" id="2.40.50.140">
    <property type="entry name" value="Nucleic acid-binding proteins"/>
    <property type="match status" value="1"/>
</dbReference>
<dbReference type="InterPro" id="IPR047641">
    <property type="entry name" value="ABC_transpr_MalK/UgpC-like"/>
</dbReference>
<dbReference type="AlphaFoldDB" id="A0A5J6N2W1"/>
<feature type="domain" description="ABC transporter" evidence="5">
    <location>
        <begin position="6"/>
        <end position="236"/>
    </location>
</feature>
<keyword evidence="7" id="KW-1185">Reference proteome</keyword>
<evidence type="ECO:0000259" key="5">
    <source>
        <dbReference type="PROSITE" id="PS50893"/>
    </source>
</evidence>